<reference evidence="3" key="1">
    <citation type="journal article" date="2019" name="Int. J. Syst. Evol. Microbiol.">
        <title>The Global Catalogue of Microorganisms (GCM) 10K type strain sequencing project: providing services to taxonomists for standard genome sequencing and annotation.</title>
        <authorList>
            <consortium name="The Broad Institute Genomics Platform"/>
            <consortium name="The Broad Institute Genome Sequencing Center for Infectious Disease"/>
            <person name="Wu L."/>
            <person name="Ma J."/>
        </authorList>
    </citation>
    <scope>NUCLEOTIDE SEQUENCE [LARGE SCALE GENOMIC DNA]</scope>
    <source>
        <strain evidence="3">JCM 18123</strain>
    </source>
</reference>
<dbReference type="Proteomes" id="UP001499993">
    <property type="component" value="Unassembled WGS sequence"/>
</dbReference>
<sequence length="341" mass="35576">MTTVAAVDCGTNSIRLLVSALIGVEDEEVQLLDLERRMEVVRLGQGVDRTGEFTPEALERTFAALREYADLMRENGVELGPEAVRMVATSATRDVRNRGEFVRGVAEIIGVEPEVITGDEEAELSFIGATAELEDADTGFDGPFLIVDIGGGSTEFVLGHDDPRSVPDGAGPVRAARSVDIGCVRLAERHLVDDPPTAEQIAAATADIDAALEAAAEVVPLDEAASLVCVAGTATTVAGIALELPEYDPERIHHAWVPAARAHEIAEELLAMEHGQRAAIGVMHPGRVDVIGAGALILSRVVARTGAAGFVASEHDILDGIAWGLCLGAPDGSAQGTAGAQ</sequence>
<dbReference type="Gene3D" id="3.30.420.40">
    <property type="match status" value="1"/>
</dbReference>
<accession>A0ABP9GUK7</accession>
<dbReference type="SUPFAM" id="SSF53067">
    <property type="entry name" value="Actin-like ATPase domain"/>
    <property type="match status" value="2"/>
</dbReference>
<dbReference type="Pfam" id="PF02541">
    <property type="entry name" value="Ppx-GppA"/>
    <property type="match status" value="1"/>
</dbReference>
<dbReference type="RefSeq" id="WP_345558512.1">
    <property type="nucleotide sequence ID" value="NZ_BAABIK010000030.1"/>
</dbReference>
<dbReference type="EMBL" id="BAABIK010000030">
    <property type="protein sequence ID" value="GAA4953600.1"/>
    <property type="molecule type" value="Genomic_DNA"/>
</dbReference>
<protein>
    <submittedName>
        <fullName evidence="2">Ppx/GppA phosphatase family protein</fullName>
    </submittedName>
</protein>
<dbReference type="InterPro" id="IPR050273">
    <property type="entry name" value="GppA/Ppx_hydrolase"/>
</dbReference>
<evidence type="ECO:0000313" key="3">
    <source>
        <dbReference type="Proteomes" id="UP001499993"/>
    </source>
</evidence>
<evidence type="ECO:0000259" key="1">
    <source>
        <dbReference type="Pfam" id="PF02541"/>
    </source>
</evidence>
<keyword evidence="3" id="KW-1185">Reference proteome</keyword>
<name>A0ABP9GUK7_9ACTN</name>
<dbReference type="Gene3D" id="3.30.420.150">
    <property type="entry name" value="Exopolyphosphatase. Domain 2"/>
    <property type="match status" value="1"/>
</dbReference>
<gene>
    <name evidence="2" type="ORF">GCM10023224_43340</name>
</gene>
<dbReference type="PANTHER" id="PTHR30005">
    <property type="entry name" value="EXOPOLYPHOSPHATASE"/>
    <property type="match status" value="1"/>
</dbReference>
<dbReference type="InterPro" id="IPR003695">
    <property type="entry name" value="Ppx_GppA_N"/>
</dbReference>
<evidence type="ECO:0000313" key="2">
    <source>
        <dbReference type="EMBL" id="GAA4953600.1"/>
    </source>
</evidence>
<organism evidence="2 3">
    <name type="scientific">Streptomonospora halophila</name>
    <dbReference type="NCBI Taxonomy" id="427369"/>
    <lineage>
        <taxon>Bacteria</taxon>
        <taxon>Bacillati</taxon>
        <taxon>Actinomycetota</taxon>
        <taxon>Actinomycetes</taxon>
        <taxon>Streptosporangiales</taxon>
        <taxon>Nocardiopsidaceae</taxon>
        <taxon>Streptomonospora</taxon>
    </lineage>
</organism>
<dbReference type="InterPro" id="IPR043129">
    <property type="entry name" value="ATPase_NBD"/>
</dbReference>
<comment type="caution">
    <text evidence="2">The sequence shown here is derived from an EMBL/GenBank/DDBJ whole genome shotgun (WGS) entry which is preliminary data.</text>
</comment>
<proteinExistence type="predicted"/>
<dbReference type="PANTHER" id="PTHR30005:SF13">
    <property type="entry name" value="EXOPOLYPHOSPHATASE 2"/>
    <property type="match status" value="1"/>
</dbReference>
<feature type="domain" description="Ppx/GppA phosphatase N-terminal" evidence="1">
    <location>
        <begin position="28"/>
        <end position="302"/>
    </location>
</feature>